<dbReference type="KEGG" id="fbl:Fbal_3285"/>
<protein>
    <recommendedName>
        <fullName evidence="3">Cytoplasmic protein</fullName>
    </recommendedName>
</protein>
<evidence type="ECO:0008006" key="3">
    <source>
        <dbReference type="Google" id="ProtNLM"/>
    </source>
</evidence>
<proteinExistence type="predicted"/>
<dbReference type="Proteomes" id="UP000006683">
    <property type="component" value="Chromosome"/>
</dbReference>
<name>E1SWM2_FERBD</name>
<gene>
    <name evidence="1" type="ordered locus">Fbal_3285</name>
</gene>
<dbReference type="InterPro" id="IPR009659">
    <property type="entry name" value="DUF1249"/>
</dbReference>
<dbReference type="RefSeq" id="WP_013346790.1">
    <property type="nucleotide sequence ID" value="NC_014541.1"/>
</dbReference>
<accession>E1SWM2</accession>
<dbReference type="AlphaFoldDB" id="E1SWM2"/>
<dbReference type="PANTHER" id="PTHR38774:SF1">
    <property type="entry name" value="CYTOPLASMIC PROTEIN"/>
    <property type="match status" value="1"/>
</dbReference>
<dbReference type="EMBL" id="CP002209">
    <property type="protein sequence ID" value="ADN77484.1"/>
    <property type="molecule type" value="Genomic_DNA"/>
</dbReference>
<dbReference type="GeneID" id="67183499"/>
<reference evidence="1 2" key="1">
    <citation type="journal article" date="2010" name="Stand. Genomic Sci.">
        <title>Complete genome sequence of Ferrimonas balearica type strain (PAT).</title>
        <authorList>
            <person name="Nolan M."/>
            <person name="Sikorski J."/>
            <person name="Davenport K."/>
            <person name="Lucas S."/>
            <person name="Glavina Del Rio T."/>
            <person name="Tice H."/>
            <person name="Cheng J."/>
            <person name="Goodwin L."/>
            <person name="Pitluck S."/>
            <person name="Liolios K."/>
            <person name="Ivanova N."/>
            <person name="Mavromatis K."/>
            <person name="Ovchinnikova G."/>
            <person name="Pati A."/>
            <person name="Chen A."/>
            <person name="Palaniappan K."/>
            <person name="Land M."/>
            <person name="Hauser L."/>
            <person name="Chang Y."/>
            <person name="Jeffries C."/>
            <person name="Tapia R."/>
            <person name="Brettin T."/>
            <person name="Detter J."/>
            <person name="Han C."/>
            <person name="Yasawong M."/>
            <person name="Rohde M."/>
            <person name="Tindall B."/>
            <person name="Goker M."/>
            <person name="Woyke T."/>
            <person name="Bristow J."/>
            <person name="Eisen J."/>
            <person name="Markowitz V."/>
            <person name="Hugenholtz P."/>
            <person name="Kyrpides N."/>
            <person name="Klenk H."/>
            <person name="Lapidus A."/>
        </authorList>
    </citation>
    <scope>NUCLEOTIDE SEQUENCE [LARGE SCALE GENOMIC DNA]</scope>
    <source>
        <strain evidence="2">DSM 9799 / CCM 4581 / KCTC 23876 / PAT</strain>
    </source>
</reference>
<dbReference type="OrthoDB" id="9793663at2"/>
<dbReference type="PANTHER" id="PTHR38774">
    <property type="entry name" value="CYTOPLASMIC PROTEIN-RELATED"/>
    <property type="match status" value="1"/>
</dbReference>
<evidence type="ECO:0000313" key="2">
    <source>
        <dbReference type="Proteomes" id="UP000006683"/>
    </source>
</evidence>
<dbReference type="HOGENOM" id="CLU_116657_1_1_6"/>
<keyword evidence="2" id="KW-1185">Reference proteome</keyword>
<dbReference type="STRING" id="550540.Fbal_3285"/>
<sequence length="151" mass="18160">MARRYVPDLRRFLGICGRNYQSLQRLLARAQRHQGDGPYYWRHQHQQVELRICVLERTPYTELLELERISDPIPHVTVPKMSIRLYHDARLAEVLTSQQISRLLPVYEYPNDHMLQPNEKFQVNMFLAELLAQFNQREWLTVNRSEESRKT</sequence>
<organism evidence="1 2">
    <name type="scientific">Ferrimonas balearica (strain DSM 9799 / CCM 4581 / KCTC 23876 / PAT)</name>
    <dbReference type="NCBI Taxonomy" id="550540"/>
    <lineage>
        <taxon>Bacteria</taxon>
        <taxon>Pseudomonadati</taxon>
        <taxon>Pseudomonadota</taxon>
        <taxon>Gammaproteobacteria</taxon>
        <taxon>Alteromonadales</taxon>
        <taxon>Ferrimonadaceae</taxon>
        <taxon>Ferrimonas</taxon>
    </lineage>
</organism>
<dbReference type="eggNOG" id="COG3151">
    <property type="taxonomic scope" value="Bacteria"/>
</dbReference>
<dbReference type="Pfam" id="PF06853">
    <property type="entry name" value="DUF1249"/>
    <property type="match status" value="1"/>
</dbReference>
<evidence type="ECO:0000313" key="1">
    <source>
        <dbReference type="EMBL" id="ADN77484.1"/>
    </source>
</evidence>